<dbReference type="OrthoDB" id="3034917at2"/>
<evidence type="ECO:0008006" key="3">
    <source>
        <dbReference type="Google" id="ProtNLM"/>
    </source>
</evidence>
<dbReference type="STRING" id="1833852.B0537_07220"/>
<protein>
    <recommendedName>
        <fullName evidence="3">DUF4363 family protein</fullName>
    </recommendedName>
</protein>
<evidence type="ECO:0000313" key="2">
    <source>
        <dbReference type="Proteomes" id="UP000189464"/>
    </source>
</evidence>
<dbReference type="EMBL" id="CP019698">
    <property type="protein sequence ID" value="AQS58894.1"/>
    <property type="molecule type" value="Genomic_DNA"/>
</dbReference>
<dbReference type="RefSeq" id="WP_077713921.1">
    <property type="nucleotide sequence ID" value="NZ_CP019698.1"/>
</dbReference>
<dbReference type="KEGG" id="dfg:B0537_07220"/>
<keyword evidence="2" id="KW-1185">Reference proteome</keyword>
<sequence>MRLLLGLFIAMVLAITFGLWVNHALDQAAQELNVNIKQVSEKIHQANWSEAKQAVQQLEEEWQEIASWWPLVLDHQEIDNIEFALAKLKEYVAAEDSMMSQAQLAELKLMILHLPEKEALTIKNIL</sequence>
<evidence type="ECO:0000313" key="1">
    <source>
        <dbReference type="EMBL" id="AQS58894.1"/>
    </source>
</evidence>
<reference evidence="1 2" key="1">
    <citation type="journal article" date="2016" name="Int. J. Syst. Evol. Microbiol.">
        <title>Desulfotomaculum ferrireducens sp. nov., a moderately thermophilic sulfate-reducing and dissimilatory Fe(III)-reducing bacterium isolated from compost.</title>
        <authorList>
            <person name="Yang G."/>
            <person name="Guo J."/>
            <person name="Zhuang L."/>
            <person name="Yuan Y."/>
            <person name="Zhou S."/>
        </authorList>
    </citation>
    <scope>NUCLEOTIDE SEQUENCE [LARGE SCALE GENOMIC DNA]</scope>
    <source>
        <strain evidence="1 2">GSS09</strain>
    </source>
</reference>
<dbReference type="AlphaFoldDB" id="A0A1S6IVT8"/>
<name>A0A1S6IVT8_9FIRM</name>
<dbReference type="InterPro" id="IPR025373">
    <property type="entry name" value="DUF4363"/>
</dbReference>
<proteinExistence type="predicted"/>
<organism evidence="1 2">
    <name type="scientific">Desulforamulus ferrireducens</name>
    <dbReference type="NCBI Taxonomy" id="1833852"/>
    <lineage>
        <taxon>Bacteria</taxon>
        <taxon>Bacillati</taxon>
        <taxon>Bacillota</taxon>
        <taxon>Clostridia</taxon>
        <taxon>Eubacteriales</taxon>
        <taxon>Peptococcaceae</taxon>
        <taxon>Desulforamulus</taxon>
    </lineage>
</organism>
<gene>
    <name evidence="1" type="ORF">B0537_07220</name>
</gene>
<accession>A0A1S6IVT8</accession>
<dbReference type="Proteomes" id="UP000189464">
    <property type="component" value="Chromosome"/>
</dbReference>
<dbReference type="Pfam" id="PF14276">
    <property type="entry name" value="DUF4363"/>
    <property type="match status" value="1"/>
</dbReference>